<dbReference type="STRING" id="1218173.BALCAV_0202220"/>
<protein>
    <submittedName>
        <fullName evidence="8">DNA translocase</fullName>
    </submittedName>
</protein>
<keyword evidence="4" id="KW-0238">DNA-binding</keyword>
<keyword evidence="10" id="KW-1185">Reference proteome</keyword>
<feature type="region of interest" description="Disordered" evidence="6">
    <location>
        <begin position="257"/>
        <end position="372"/>
    </location>
</feature>
<dbReference type="GO" id="GO:0003677">
    <property type="term" value="F:DNA binding"/>
    <property type="evidence" value="ECO:0007669"/>
    <property type="project" value="UniProtKB-KW"/>
</dbReference>
<evidence type="ECO:0000313" key="8">
    <source>
        <dbReference type="EMBL" id="KGA98745.1"/>
    </source>
</evidence>
<evidence type="ECO:0000256" key="2">
    <source>
        <dbReference type="ARBA" id="ARBA00022741"/>
    </source>
</evidence>
<evidence type="ECO:0000313" key="9">
    <source>
        <dbReference type="EMBL" id="THG91068.1"/>
    </source>
</evidence>
<feature type="compositionally biased region" description="Basic and acidic residues" evidence="6">
    <location>
        <begin position="346"/>
        <end position="368"/>
    </location>
</feature>
<accession>A0A094XJ45</accession>
<dbReference type="PROSITE" id="PS50901">
    <property type="entry name" value="FTSK"/>
    <property type="match status" value="1"/>
</dbReference>
<dbReference type="PANTHER" id="PTHR22683:SF42">
    <property type="entry name" value="DNA TRANSLOCASE SFTA"/>
    <property type="match status" value="1"/>
</dbReference>
<feature type="region of interest" description="Disordered" evidence="6">
    <location>
        <begin position="89"/>
        <end position="156"/>
    </location>
</feature>
<keyword evidence="3 5" id="KW-0067">ATP-binding</keyword>
<sequence length="880" mass="100250">MPTFQTWLERFREYFFGIQGERGNEAHPVEKENRAQETRLNRTRPTYKNEQSQPNQEFIQPKMTYQYAKPGKFRFPVIEDANVNKVKAPLQQKTSNVSKQKEHDAVIKQQSKPKRRPASKVERVKETREKETEQMDDRKQREKFNNPHFKPTVVPSPVYGFNPYPTRKEQVKESFVKKEEVVEPVEAFTLNDHLTIEDEPDFSTDLETEGPSWTKESLTKKEGLEEVMTEENEEPYSEYDLLDKEIAATADLIEKVEEPKIKEEEQVIGSNNEKDELTVEEAHFQSENAQESSFFEREEVHRETRSEQNVTVEREKQESSPNGEESLIVENVQVEESKDLTVPTRAKKEPTEPIKSRKPQSERKKDSTKSQIPFNVMMLPYDNRKLNQQAKSSGAETVASQKVEAKKEGYEKPSIQLLKYPTVETEDDSDWLKEQADILEETLNSFNVDAKVVHMTKGPSVTRFEIQPARGVKVTKVTSLTDDIKLSLAAKDIRMEAPIPGKNTIGIEVPNRKSKPVFLREILRRKEFIQPDSPLTVALGLDISGQPIVTDLKKMPHGMVAGATGSGKSVCINSILVSLLYKATPDEVKLMLIDPKMVELAPYNGLAHLVTPVITDAKQATVALKWVVAEMERRYELFSQRGVRDIGRYNERFSESKEKPALPYMLVVIDELADLMMVSPQEVEDAICRIAQKARACGIHLLLATQRPSVDVITGLIKANIPTRVAFSVSSQTDSRTILDMSGAERLLGKGDMLFHENGTPKPIRVQGTFVSDEEIEDVIHYVKKQREPHYLIENAQLEKIDHHLEQEDELFEEACYFVVEHGSASASSIQRRYRVGYNRAARLIDMMEAKGVVSEAQGSKPRHVLMDAIQLEEMIAGVE</sequence>
<dbReference type="OrthoDB" id="9807790at2"/>
<evidence type="ECO:0000259" key="7">
    <source>
        <dbReference type="PROSITE" id="PS50901"/>
    </source>
</evidence>
<dbReference type="RefSeq" id="WP_003320995.1">
    <property type="nucleotide sequence ID" value="NZ_ALPT02000005.1"/>
</dbReference>
<feature type="compositionally biased region" description="Basic and acidic residues" evidence="6">
    <location>
        <begin position="26"/>
        <end position="40"/>
    </location>
</feature>
<dbReference type="InterPro" id="IPR036390">
    <property type="entry name" value="WH_DNA-bd_sf"/>
</dbReference>
<organism evidence="8 10">
    <name type="scientific">Alkalihalobacillus alcalophilus ATCC 27647 = CGMCC 1.3604</name>
    <dbReference type="NCBI Taxonomy" id="1218173"/>
    <lineage>
        <taxon>Bacteria</taxon>
        <taxon>Bacillati</taxon>
        <taxon>Bacillota</taxon>
        <taxon>Bacilli</taxon>
        <taxon>Bacillales</taxon>
        <taxon>Bacillaceae</taxon>
        <taxon>Alkalihalobacillus</taxon>
    </lineage>
</organism>
<dbReference type="SMART" id="SM00843">
    <property type="entry name" value="Ftsk_gamma"/>
    <property type="match status" value="1"/>
</dbReference>
<feature type="compositionally biased region" description="Acidic residues" evidence="6">
    <location>
        <begin position="225"/>
        <end position="237"/>
    </location>
</feature>
<evidence type="ECO:0000256" key="4">
    <source>
        <dbReference type="ARBA" id="ARBA00023125"/>
    </source>
</evidence>
<dbReference type="Pfam" id="PF09397">
    <property type="entry name" value="FtsK_gamma"/>
    <property type="match status" value="1"/>
</dbReference>
<evidence type="ECO:0000313" key="11">
    <source>
        <dbReference type="Proteomes" id="UP000297014"/>
    </source>
</evidence>
<dbReference type="Gene3D" id="3.30.980.40">
    <property type="match status" value="1"/>
</dbReference>
<name>A0A094XJ45_ALKAL</name>
<dbReference type="EMBL" id="JALP01000093">
    <property type="protein sequence ID" value="THG91068.1"/>
    <property type="molecule type" value="Genomic_DNA"/>
</dbReference>
<feature type="compositionally biased region" description="Polar residues" evidence="6">
    <location>
        <begin position="43"/>
        <end position="55"/>
    </location>
</feature>
<dbReference type="Gene3D" id="1.10.10.10">
    <property type="entry name" value="Winged helix-like DNA-binding domain superfamily/Winged helix DNA-binding domain"/>
    <property type="match status" value="1"/>
</dbReference>
<dbReference type="Gene3D" id="3.40.50.300">
    <property type="entry name" value="P-loop containing nucleotide triphosphate hydrolases"/>
    <property type="match status" value="1"/>
</dbReference>
<feature type="compositionally biased region" description="Basic and acidic residues" evidence="6">
    <location>
        <begin position="119"/>
        <end position="145"/>
    </location>
</feature>
<dbReference type="InterPro" id="IPR018541">
    <property type="entry name" value="Ftsk_gamma"/>
</dbReference>
<dbReference type="AlphaFoldDB" id="A0A094XJ45"/>
<feature type="binding site" evidence="5">
    <location>
        <begin position="562"/>
        <end position="569"/>
    </location>
    <ligand>
        <name>ATP</name>
        <dbReference type="ChEBI" id="CHEBI:30616"/>
    </ligand>
</feature>
<dbReference type="Proteomes" id="UP000297014">
    <property type="component" value="Unassembled WGS sequence"/>
</dbReference>
<dbReference type="eggNOG" id="COG1674">
    <property type="taxonomic scope" value="Bacteria"/>
</dbReference>
<reference evidence="9 11" key="2">
    <citation type="submission" date="2014-01" db="EMBL/GenBank/DDBJ databases">
        <title>Draft genome sequencing of Bacillus alcalophilus CGMCC 1.3604.</title>
        <authorList>
            <person name="Yang J."/>
            <person name="Diao L."/>
            <person name="Yang S."/>
        </authorList>
    </citation>
    <scope>NUCLEOTIDE SEQUENCE [LARGE SCALE GENOMIC DNA]</scope>
    <source>
        <strain evidence="9 11">CGMCC 1.3604</strain>
    </source>
</reference>
<feature type="compositionally biased region" description="Basic and acidic residues" evidence="6">
    <location>
        <begin position="272"/>
        <end position="284"/>
    </location>
</feature>
<dbReference type="InterPro" id="IPR002543">
    <property type="entry name" value="FtsK_dom"/>
</dbReference>
<feature type="compositionally biased region" description="Basic and acidic residues" evidence="6">
    <location>
        <begin position="294"/>
        <end position="318"/>
    </location>
</feature>
<keyword evidence="2 5" id="KW-0547">Nucleotide-binding</keyword>
<dbReference type="Proteomes" id="UP000002754">
    <property type="component" value="Unassembled WGS sequence"/>
</dbReference>
<reference evidence="8 10" key="1">
    <citation type="journal article" date="2014" name="Genome Announc.">
        <title>Draft Genome Sequence of Bacillus alcalophilus AV1934, a Classic Alkaliphile Isolated from Human Feces in 1934.</title>
        <authorList>
            <person name="Attie O."/>
            <person name="Jayaprakash A."/>
            <person name="Shah H."/>
            <person name="Paulsen I.T."/>
            <person name="Morino M."/>
            <person name="Takahashi Y."/>
            <person name="Narumi I."/>
            <person name="Sachidanandam R."/>
            <person name="Satoh K."/>
            <person name="Ito M."/>
            <person name="Krulwich T.A."/>
        </authorList>
    </citation>
    <scope>NUCLEOTIDE SEQUENCE [LARGE SCALE GENOMIC DNA]</scope>
    <source>
        <strain evidence="8 10">AV1934</strain>
    </source>
</reference>
<evidence type="ECO:0000256" key="5">
    <source>
        <dbReference type="PROSITE-ProRule" id="PRU00289"/>
    </source>
</evidence>
<dbReference type="SUPFAM" id="SSF52540">
    <property type="entry name" value="P-loop containing nucleoside triphosphate hydrolases"/>
    <property type="match status" value="1"/>
</dbReference>
<dbReference type="InterPro" id="IPR050206">
    <property type="entry name" value="FtsK/SpoIIIE/SftA"/>
</dbReference>
<dbReference type="PANTHER" id="PTHR22683">
    <property type="entry name" value="SPORULATION PROTEIN RELATED"/>
    <property type="match status" value="1"/>
</dbReference>
<dbReference type="Pfam" id="PF17854">
    <property type="entry name" value="FtsK_alpha"/>
    <property type="match status" value="1"/>
</dbReference>
<dbReference type="EMBL" id="ALPT02000005">
    <property type="protein sequence ID" value="KGA98745.1"/>
    <property type="molecule type" value="Genomic_DNA"/>
</dbReference>
<dbReference type="Pfam" id="PF01580">
    <property type="entry name" value="FtsK_SpoIIIE"/>
    <property type="match status" value="1"/>
</dbReference>
<dbReference type="InterPro" id="IPR041027">
    <property type="entry name" value="FtsK_alpha"/>
</dbReference>
<evidence type="ECO:0000256" key="1">
    <source>
        <dbReference type="ARBA" id="ARBA00006474"/>
    </source>
</evidence>
<proteinExistence type="inferred from homology"/>
<evidence type="ECO:0000256" key="6">
    <source>
        <dbReference type="SAM" id="MobiDB-lite"/>
    </source>
</evidence>
<comment type="similarity">
    <text evidence="1">Belongs to the FtsK/SpoIIIE/SftA family.</text>
</comment>
<comment type="caution">
    <text evidence="8">The sequence shown here is derived from an EMBL/GenBank/DDBJ whole genome shotgun (WGS) entry which is preliminary data.</text>
</comment>
<dbReference type="GO" id="GO:0005524">
    <property type="term" value="F:ATP binding"/>
    <property type="evidence" value="ECO:0007669"/>
    <property type="project" value="UniProtKB-UniRule"/>
</dbReference>
<dbReference type="InterPro" id="IPR027417">
    <property type="entry name" value="P-loop_NTPase"/>
</dbReference>
<dbReference type="InterPro" id="IPR036388">
    <property type="entry name" value="WH-like_DNA-bd_sf"/>
</dbReference>
<feature type="region of interest" description="Disordered" evidence="6">
    <location>
        <begin position="26"/>
        <end position="55"/>
    </location>
</feature>
<evidence type="ECO:0000256" key="3">
    <source>
        <dbReference type="ARBA" id="ARBA00022840"/>
    </source>
</evidence>
<feature type="domain" description="FtsK" evidence="7">
    <location>
        <begin position="545"/>
        <end position="736"/>
    </location>
</feature>
<gene>
    <name evidence="9" type="ORF">AJ85_07350</name>
    <name evidence="8" type="ORF">BALCAV_0202220</name>
</gene>
<feature type="region of interest" description="Disordered" evidence="6">
    <location>
        <begin position="201"/>
        <end position="237"/>
    </location>
</feature>
<evidence type="ECO:0000313" key="10">
    <source>
        <dbReference type="Proteomes" id="UP000002754"/>
    </source>
</evidence>
<dbReference type="SUPFAM" id="SSF46785">
    <property type="entry name" value="Winged helix' DNA-binding domain"/>
    <property type="match status" value="1"/>
</dbReference>